<keyword evidence="2" id="KW-0812">Transmembrane</keyword>
<dbReference type="Proteomes" id="UP001597110">
    <property type="component" value="Unassembled WGS sequence"/>
</dbReference>
<evidence type="ECO:0000313" key="4">
    <source>
        <dbReference type="Proteomes" id="UP001597110"/>
    </source>
</evidence>
<reference evidence="4" key="1">
    <citation type="journal article" date="2019" name="Int. J. Syst. Evol. Microbiol.">
        <title>The Global Catalogue of Microorganisms (GCM) 10K type strain sequencing project: providing services to taxonomists for standard genome sequencing and annotation.</title>
        <authorList>
            <consortium name="The Broad Institute Genomics Platform"/>
            <consortium name="The Broad Institute Genome Sequencing Center for Infectious Disease"/>
            <person name="Wu L."/>
            <person name="Ma J."/>
        </authorList>
    </citation>
    <scope>NUCLEOTIDE SEQUENCE [LARGE SCALE GENOMIC DNA]</scope>
    <source>
        <strain evidence="4">CCUG 55585</strain>
    </source>
</reference>
<dbReference type="EMBL" id="JBHTIF010000001">
    <property type="protein sequence ID" value="MFD0724756.1"/>
    <property type="molecule type" value="Genomic_DNA"/>
</dbReference>
<comment type="caution">
    <text evidence="3">The sequence shown here is derived from an EMBL/GenBank/DDBJ whole genome shotgun (WGS) entry which is preliminary data.</text>
</comment>
<sequence>MPWLFFAIAAALLAVALTSTSMAIMVICMLVSLGLTVFAVMILIADRVGSASRSETLLIDPQELRRLRELAEARRNGAAAEAPATPAIVQPEPPQA</sequence>
<feature type="region of interest" description="Disordered" evidence="1">
    <location>
        <begin position="75"/>
        <end position="96"/>
    </location>
</feature>
<name>A0ABW2YA38_9GAMM</name>
<gene>
    <name evidence="3" type="ORF">ACFQ0E_04005</name>
</gene>
<organism evidence="3 4">
    <name type="scientific">Lysobacter brunescens</name>
    <dbReference type="NCBI Taxonomy" id="262323"/>
    <lineage>
        <taxon>Bacteria</taxon>
        <taxon>Pseudomonadati</taxon>
        <taxon>Pseudomonadota</taxon>
        <taxon>Gammaproteobacteria</taxon>
        <taxon>Lysobacterales</taxon>
        <taxon>Lysobacteraceae</taxon>
        <taxon>Lysobacter</taxon>
    </lineage>
</organism>
<evidence type="ECO:0000313" key="3">
    <source>
        <dbReference type="EMBL" id="MFD0724756.1"/>
    </source>
</evidence>
<keyword evidence="4" id="KW-1185">Reference proteome</keyword>
<evidence type="ECO:0000256" key="2">
    <source>
        <dbReference type="SAM" id="Phobius"/>
    </source>
</evidence>
<proteinExistence type="predicted"/>
<evidence type="ECO:0000256" key="1">
    <source>
        <dbReference type="SAM" id="MobiDB-lite"/>
    </source>
</evidence>
<accession>A0ABW2YA38</accession>
<protein>
    <submittedName>
        <fullName evidence="3">Uncharacterized protein</fullName>
    </submittedName>
</protein>
<keyword evidence="2" id="KW-1133">Transmembrane helix</keyword>
<keyword evidence="2" id="KW-0472">Membrane</keyword>
<feature type="transmembrane region" description="Helical" evidence="2">
    <location>
        <begin position="24"/>
        <end position="45"/>
    </location>
</feature>
<dbReference type="RefSeq" id="WP_386822401.1">
    <property type="nucleotide sequence ID" value="NZ_JBHTIF010000001.1"/>
</dbReference>